<dbReference type="GO" id="GO:0006310">
    <property type="term" value="P:DNA recombination"/>
    <property type="evidence" value="ECO:0007669"/>
    <property type="project" value="UniProtKB-KW"/>
</dbReference>
<keyword evidence="1" id="KW-0233">DNA recombination</keyword>
<keyword evidence="1" id="KW-0378">Hydrolase</keyword>
<dbReference type="Gene3D" id="2.170.130.20">
    <property type="entry name" value="LCCL-like domain"/>
    <property type="match status" value="1"/>
</dbReference>
<dbReference type="Proteomes" id="UP001445335">
    <property type="component" value="Unassembled WGS sequence"/>
</dbReference>
<dbReference type="SUPFAM" id="SSF52540">
    <property type="entry name" value="P-loop containing nucleoside triphosphate hydrolases"/>
    <property type="match status" value="2"/>
</dbReference>
<dbReference type="GO" id="GO:0016787">
    <property type="term" value="F:hydrolase activity"/>
    <property type="evidence" value="ECO:0007669"/>
    <property type="project" value="UniProtKB-KW"/>
</dbReference>
<accession>A0AAW1R3U4</accession>
<organism evidence="4 5">
    <name type="scientific">Elliptochloris bilobata</name>
    <dbReference type="NCBI Taxonomy" id="381761"/>
    <lineage>
        <taxon>Eukaryota</taxon>
        <taxon>Viridiplantae</taxon>
        <taxon>Chlorophyta</taxon>
        <taxon>core chlorophytes</taxon>
        <taxon>Trebouxiophyceae</taxon>
        <taxon>Trebouxiophyceae incertae sedis</taxon>
        <taxon>Elliptochloris clade</taxon>
        <taxon>Elliptochloris</taxon>
    </lineage>
</organism>
<dbReference type="Pfam" id="PF08642">
    <property type="entry name" value="Rxt3"/>
    <property type="match status" value="1"/>
</dbReference>
<keyword evidence="1" id="KW-0347">Helicase</keyword>
<reference evidence="4 5" key="1">
    <citation type="journal article" date="2024" name="Nat. Commun.">
        <title>Phylogenomics reveals the evolutionary origins of lichenization in chlorophyte algae.</title>
        <authorList>
            <person name="Puginier C."/>
            <person name="Libourel C."/>
            <person name="Otte J."/>
            <person name="Skaloud P."/>
            <person name="Haon M."/>
            <person name="Grisel S."/>
            <person name="Petersen M."/>
            <person name="Berrin J.G."/>
            <person name="Delaux P.M."/>
            <person name="Dal Grande F."/>
            <person name="Keller J."/>
        </authorList>
    </citation>
    <scope>NUCLEOTIDE SEQUENCE [LARGE SCALE GENOMIC DNA]</scope>
    <source>
        <strain evidence="4 5">SAG 245.80</strain>
    </source>
</reference>
<keyword evidence="1" id="KW-0227">DNA damage</keyword>
<gene>
    <name evidence="4" type="ORF">WJX81_002975</name>
</gene>
<protein>
    <recommendedName>
        <fullName evidence="1">ATP-dependent DNA helicase</fullName>
        <ecNumber evidence="1">5.6.2.3</ecNumber>
    </recommendedName>
</protein>
<dbReference type="InterPro" id="IPR049163">
    <property type="entry name" value="Pif1-like_2B_dom"/>
</dbReference>
<dbReference type="CDD" id="cd18037">
    <property type="entry name" value="DEXSc_Pif1_like"/>
    <property type="match status" value="1"/>
</dbReference>
<keyword evidence="1" id="KW-0234">DNA repair</keyword>
<comment type="catalytic activity">
    <reaction evidence="1">
        <text>ATP + H2O = ADP + phosphate + H(+)</text>
        <dbReference type="Rhea" id="RHEA:13065"/>
        <dbReference type="ChEBI" id="CHEBI:15377"/>
        <dbReference type="ChEBI" id="CHEBI:15378"/>
        <dbReference type="ChEBI" id="CHEBI:30616"/>
        <dbReference type="ChEBI" id="CHEBI:43474"/>
        <dbReference type="ChEBI" id="CHEBI:456216"/>
        <dbReference type="EC" id="5.6.2.3"/>
    </reaction>
</comment>
<dbReference type="AlphaFoldDB" id="A0AAW1R3U4"/>
<dbReference type="Pfam" id="PF05970">
    <property type="entry name" value="PIF1"/>
    <property type="match status" value="1"/>
</dbReference>
<evidence type="ECO:0000313" key="5">
    <source>
        <dbReference type="Proteomes" id="UP001445335"/>
    </source>
</evidence>
<dbReference type="Pfam" id="PF21530">
    <property type="entry name" value="Pif1_2B_dom"/>
    <property type="match status" value="1"/>
</dbReference>
<dbReference type="EC" id="5.6.2.3" evidence="1"/>
<sequence length="930" mass="99948">MMAASVKAEEDHAANGNQMLDEGGQSLQDHAGRRTRLKQQPQRALSPEEKLPELDYAGEPLNLSRFLQNGQGQPVLVHIAAAYMSGQNPKVRARQLWGNIVYTQDSDLVAVLMHNGYYNHSLQQQPASMAEVRAVVLPLPPQPAYTSSARNSIRSRAWGTAVEGFSYRVERCYLVSKSGVVSSLEPGPDGAATVVPTFTPAQFERTLNTRAATSSVERRQRTMNEVTVQYNLCNEPRIKYSMAAVADRGLKPSQWTSARLRAEVLVLETHRTRYELSRNAPPPDTPPDAPHTETYRWARCKEAAPLPRLRCVGLPLPEALLDVLEPALAWEDLQWSQLGVSVRGKLYQVVRLHFAKRQPPLGEDAPFLDSGPVAMKQVSLVLEPPVALTTARIGEGLLSLRFPRTCLYASSGPVCVQVLLSGAEPQQLVALRDALNAALLRAMGRPLKPLEPNVLALQQAARGLKRKAHCMSGGSHASGSGWGPAGSACSAGSAGSAGATASSQDVAQQEELAPLSVEQQCVLDLVLSGRSVFFTGCAGTGKSLLLRHIVRRLPPETTFVTASTGLAAAALGGTTLNAFAGIGRADGGREAMRRAASRPEAAGRWRRASALIVDEVSMVDGALLDALEGVARHVRRSDKPFGGLQLILSGDFHQLPPVVRREVASTRAFAFEAACWASCVDASLRLTRVFRQADSGFVDILAEVRAGKFTRAAAAALQQRCSRPLDTSDGILPTKIFTHKADVDDINAQELARCSGERVTFGAQDVGSSEALAACLAPRSLELCVGAQVMLTRNANPRRGLVNGARGVVERFAGTTNRLPVVRFASGEVVTVSKERFTLAAGGRVLAARTQVPLALAWALSVHKSQGATLDRAEISLERAFEPGMAYVALSRVRSLEGLQLTGPINARGLAADPKVLAFYGGLRDAHHFW</sequence>
<evidence type="ECO:0000259" key="3">
    <source>
        <dbReference type="SMART" id="SM00382"/>
    </source>
</evidence>
<dbReference type="InterPro" id="IPR010285">
    <property type="entry name" value="DNA_helicase_pif1-like_DEAD"/>
</dbReference>
<dbReference type="PANTHER" id="PTHR47642">
    <property type="entry name" value="ATP-DEPENDENT DNA HELICASE"/>
    <property type="match status" value="1"/>
</dbReference>
<proteinExistence type="inferred from homology"/>
<dbReference type="PANTHER" id="PTHR47642:SF7">
    <property type="entry name" value="ATP-DEPENDENT DNA HELICASE PIF1"/>
    <property type="match status" value="1"/>
</dbReference>
<feature type="domain" description="AAA+ ATPase" evidence="3">
    <location>
        <begin position="528"/>
        <end position="675"/>
    </location>
</feature>
<keyword evidence="1" id="KW-0067">ATP-binding</keyword>
<name>A0AAW1R3U4_9CHLO</name>
<dbReference type="GO" id="GO:0043139">
    <property type="term" value="F:5'-3' DNA helicase activity"/>
    <property type="evidence" value="ECO:0007669"/>
    <property type="project" value="UniProtKB-EC"/>
</dbReference>
<feature type="region of interest" description="Disordered" evidence="2">
    <location>
        <begin position="1"/>
        <end position="51"/>
    </location>
</feature>
<dbReference type="GO" id="GO:0006281">
    <property type="term" value="P:DNA repair"/>
    <property type="evidence" value="ECO:0007669"/>
    <property type="project" value="UniProtKB-KW"/>
</dbReference>
<dbReference type="InterPro" id="IPR051055">
    <property type="entry name" value="PIF1_helicase"/>
</dbReference>
<comment type="similarity">
    <text evidence="1">Belongs to the helicase family.</text>
</comment>
<evidence type="ECO:0000256" key="1">
    <source>
        <dbReference type="RuleBase" id="RU363044"/>
    </source>
</evidence>
<dbReference type="InterPro" id="IPR027417">
    <property type="entry name" value="P-loop_NTPase"/>
</dbReference>
<evidence type="ECO:0000256" key="2">
    <source>
        <dbReference type="SAM" id="MobiDB-lite"/>
    </source>
</evidence>
<dbReference type="InterPro" id="IPR003593">
    <property type="entry name" value="AAA+_ATPase"/>
</dbReference>
<dbReference type="GO" id="GO:0005524">
    <property type="term" value="F:ATP binding"/>
    <property type="evidence" value="ECO:0007669"/>
    <property type="project" value="UniProtKB-KW"/>
</dbReference>
<evidence type="ECO:0000313" key="4">
    <source>
        <dbReference type="EMBL" id="KAK9828389.1"/>
    </source>
</evidence>
<dbReference type="EMBL" id="JALJOU010000051">
    <property type="protein sequence ID" value="KAK9828389.1"/>
    <property type="molecule type" value="Genomic_DNA"/>
</dbReference>
<dbReference type="InterPro" id="IPR013951">
    <property type="entry name" value="Rxt3"/>
</dbReference>
<keyword evidence="1" id="KW-0547">Nucleotide-binding</keyword>
<dbReference type="GO" id="GO:0000723">
    <property type="term" value="P:telomere maintenance"/>
    <property type="evidence" value="ECO:0007669"/>
    <property type="project" value="InterPro"/>
</dbReference>
<dbReference type="InterPro" id="IPR036609">
    <property type="entry name" value="LCCL_sf"/>
</dbReference>
<keyword evidence="5" id="KW-1185">Reference proteome</keyword>
<dbReference type="CDD" id="cd18809">
    <property type="entry name" value="SF1_C_RecD"/>
    <property type="match status" value="1"/>
</dbReference>
<comment type="cofactor">
    <cofactor evidence="1">
        <name>Mg(2+)</name>
        <dbReference type="ChEBI" id="CHEBI:18420"/>
    </cofactor>
</comment>
<dbReference type="SMART" id="SM00382">
    <property type="entry name" value="AAA"/>
    <property type="match status" value="1"/>
</dbReference>
<dbReference type="Gene3D" id="3.40.50.300">
    <property type="entry name" value="P-loop containing nucleotide triphosphate hydrolases"/>
    <property type="match status" value="1"/>
</dbReference>
<comment type="caution">
    <text evidence="4">The sequence shown here is derived from an EMBL/GenBank/DDBJ whole genome shotgun (WGS) entry which is preliminary data.</text>
</comment>